<evidence type="ECO:0000256" key="13">
    <source>
        <dbReference type="ARBA" id="ARBA00023065"/>
    </source>
</evidence>
<protein>
    <recommendedName>
        <fullName evidence="32">Bile acid-sensitive ion channel</fullName>
        <ecNumber evidence="30">3.4.22.42</ecNumber>
    </recommendedName>
    <alternativeName>
        <fullName evidence="33">Acid-sensing ion channel subunit family member 5</fullName>
    </alternativeName>
    <alternativeName>
        <fullName evidence="31">Cathepsin O</fullName>
    </alternativeName>
</protein>
<dbReference type="STRING" id="9258.ENSOANP00000024685"/>
<keyword evidence="8 36" id="KW-0732">Signal</keyword>
<evidence type="ECO:0000256" key="6">
    <source>
        <dbReference type="ARBA" id="ARBA00022670"/>
    </source>
</evidence>
<evidence type="ECO:0000256" key="23">
    <source>
        <dbReference type="ARBA" id="ARBA00036239"/>
    </source>
</evidence>
<evidence type="ECO:0000256" key="28">
    <source>
        <dbReference type="ARBA" id="ARBA00061165"/>
    </source>
</evidence>
<evidence type="ECO:0000256" key="20">
    <source>
        <dbReference type="ARBA" id="ARBA00023303"/>
    </source>
</evidence>
<dbReference type="Ensembl" id="ENSOANT00000024689.3">
    <property type="protein sequence ID" value="ENSOANP00000024685.3"/>
    <property type="gene ID" value="ENSOANG00000015661.4"/>
</dbReference>
<evidence type="ECO:0000256" key="3">
    <source>
        <dbReference type="ARBA" id="ARBA00022448"/>
    </source>
</evidence>
<feature type="transmembrane region" description="Helical" evidence="35">
    <location>
        <begin position="816"/>
        <end position="833"/>
    </location>
</feature>
<dbReference type="OMA" id="STERQNY"/>
<comment type="catalytic activity">
    <reaction evidence="22">
        <text>K(+)(in) = K(+)(out)</text>
        <dbReference type="Rhea" id="RHEA:29463"/>
        <dbReference type="ChEBI" id="CHEBI:29103"/>
    </reaction>
</comment>
<evidence type="ECO:0000256" key="24">
    <source>
        <dbReference type="ARBA" id="ARBA00044635"/>
    </source>
</evidence>
<comment type="function">
    <text evidence="27">Proteolytic enzyme possibly involved in normal cellular protein degradation and turnover.</text>
</comment>
<gene>
    <name evidence="38" type="primary">ASIC5</name>
</gene>
<evidence type="ECO:0000256" key="1">
    <source>
        <dbReference type="ARBA" id="ARBA00004371"/>
    </source>
</evidence>
<organism evidence="38 39">
    <name type="scientific">Ornithorhynchus anatinus</name>
    <name type="common">Duckbill platypus</name>
    <dbReference type="NCBI Taxonomy" id="9258"/>
    <lineage>
        <taxon>Eukaryota</taxon>
        <taxon>Metazoa</taxon>
        <taxon>Chordata</taxon>
        <taxon>Craniata</taxon>
        <taxon>Vertebrata</taxon>
        <taxon>Euteleostomi</taxon>
        <taxon>Mammalia</taxon>
        <taxon>Monotremata</taxon>
        <taxon>Ornithorhynchidae</taxon>
        <taxon>Ornithorhynchus</taxon>
    </lineage>
</organism>
<dbReference type="GO" id="GO:0005886">
    <property type="term" value="C:plasma membrane"/>
    <property type="evidence" value="ECO:0000318"/>
    <property type="project" value="GO_Central"/>
</dbReference>
<evidence type="ECO:0000256" key="7">
    <source>
        <dbReference type="ARBA" id="ARBA00022692"/>
    </source>
</evidence>
<dbReference type="Bgee" id="ENSOANG00000015661">
    <property type="expression patterns" value="Expressed in liver and 8 other cell types or tissues"/>
</dbReference>
<dbReference type="InterPro" id="IPR001873">
    <property type="entry name" value="ENaC"/>
</dbReference>
<evidence type="ECO:0000256" key="10">
    <source>
        <dbReference type="ARBA" id="ARBA00022807"/>
    </source>
</evidence>
<evidence type="ECO:0000256" key="32">
    <source>
        <dbReference type="ARBA" id="ARBA00072589"/>
    </source>
</evidence>
<evidence type="ECO:0000256" key="35">
    <source>
        <dbReference type="SAM" id="Phobius"/>
    </source>
</evidence>
<dbReference type="InterPro" id="IPR038765">
    <property type="entry name" value="Papain-like_cys_pep_sf"/>
</dbReference>
<keyword evidence="4 34" id="KW-0894">Sodium channel</keyword>
<dbReference type="GO" id="GO:0006508">
    <property type="term" value="P:proteolysis"/>
    <property type="evidence" value="ECO:0007669"/>
    <property type="project" value="UniProtKB-KW"/>
</dbReference>
<evidence type="ECO:0000256" key="27">
    <source>
        <dbReference type="ARBA" id="ARBA00053492"/>
    </source>
</evidence>
<dbReference type="CDD" id="cd02248">
    <property type="entry name" value="Peptidase_C1A"/>
    <property type="match status" value="1"/>
</dbReference>
<feature type="signal peptide" evidence="36">
    <location>
        <begin position="1"/>
        <end position="29"/>
    </location>
</feature>
<feature type="domain" description="Peptidase C1A papain C-terminal" evidence="37">
    <location>
        <begin position="164"/>
        <end position="377"/>
    </location>
</feature>
<dbReference type="SUPFAM" id="SSF54001">
    <property type="entry name" value="Cysteine proteinases"/>
    <property type="match status" value="1"/>
</dbReference>
<comment type="catalytic activity">
    <reaction evidence="25">
        <text>The recombinant human enzyme hydrolyzes synthetic endopeptidase substrates including Z-Phe-Arg-NHMec and Z-Arg-Arg-NHMec.</text>
        <dbReference type="EC" id="3.4.22.42"/>
    </reaction>
</comment>
<dbReference type="InParanoid" id="F7FSU6"/>
<feature type="chain" id="PRO_5028139962" description="Bile acid-sensitive ion channel" evidence="36">
    <location>
        <begin position="30"/>
        <end position="858"/>
    </location>
</feature>
<dbReference type="eggNOG" id="KOG4294">
    <property type="taxonomic scope" value="Eukaryota"/>
</dbReference>
<dbReference type="EC" id="3.4.22.42" evidence="30"/>
<dbReference type="Pfam" id="PF00858">
    <property type="entry name" value="ASC"/>
    <property type="match status" value="1"/>
</dbReference>
<reference evidence="38" key="2">
    <citation type="submission" date="2025-08" db="UniProtKB">
        <authorList>
            <consortium name="Ensembl"/>
        </authorList>
    </citation>
    <scope>IDENTIFICATION</scope>
    <source>
        <strain evidence="38">Glennie</strain>
    </source>
</reference>
<dbReference type="InterPro" id="IPR000668">
    <property type="entry name" value="Peptidase_C1A_C"/>
</dbReference>
<dbReference type="PRINTS" id="PR01078">
    <property type="entry name" value="AMINACHANNEL"/>
</dbReference>
<dbReference type="GO" id="GO:0016324">
    <property type="term" value="C:apical plasma membrane"/>
    <property type="evidence" value="ECO:0007669"/>
    <property type="project" value="UniProtKB-SubCell"/>
</dbReference>
<evidence type="ECO:0000256" key="5">
    <source>
        <dbReference type="ARBA" id="ARBA00022475"/>
    </source>
</evidence>
<evidence type="ECO:0000256" key="15">
    <source>
        <dbReference type="ARBA" id="ARBA00023145"/>
    </source>
</evidence>
<keyword evidence="3 34" id="KW-0813">Transport</keyword>
<evidence type="ECO:0000256" key="4">
    <source>
        <dbReference type="ARBA" id="ARBA00022461"/>
    </source>
</evidence>
<evidence type="ECO:0000256" key="21">
    <source>
        <dbReference type="ARBA" id="ARBA00024169"/>
    </source>
</evidence>
<dbReference type="FunFam" id="2.60.470.10:FF:000006">
    <property type="entry name" value="Acid-sensing ion channel 5"/>
    <property type="match status" value="1"/>
</dbReference>
<keyword evidence="39" id="KW-1185">Reference proteome</keyword>
<evidence type="ECO:0000256" key="19">
    <source>
        <dbReference type="ARBA" id="ARBA00023228"/>
    </source>
</evidence>
<keyword evidence="15" id="KW-0865">Zymogen</keyword>
<evidence type="ECO:0000256" key="31">
    <source>
        <dbReference type="ARBA" id="ARBA00072046"/>
    </source>
</evidence>
<keyword evidence="5" id="KW-1003">Cell membrane</keyword>
<comment type="catalytic activity">
    <reaction evidence="23">
        <text>Na(+)(in) = Na(+)(out)</text>
        <dbReference type="Rhea" id="RHEA:34963"/>
        <dbReference type="ChEBI" id="CHEBI:29101"/>
    </reaction>
</comment>
<dbReference type="Gene3D" id="3.90.70.10">
    <property type="entry name" value="Cysteine proteinases"/>
    <property type="match status" value="1"/>
</dbReference>
<evidence type="ECO:0000256" key="17">
    <source>
        <dbReference type="ARBA" id="ARBA00023180"/>
    </source>
</evidence>
<dbReference type="GO" id="GO:0015280">
    <property type="term" value="F:ligand-gated sodium channel activity"/>
    <property type="evidence" value="ECO:0000318"/>
    <property type="project" value="GO_Central"/>
</dbReference>
<dbReference type="InterPro" id="IPR025660">
    <property type="entry name" value="Pept_his_AS"/>
</dbReference>
<evidence type="ECO:0000256" key="36">
    <source>
        <dbReference type="SAM" id="SignalP"/>
    </source>
</evidence>
<dbReference type="FunFam" id="1.10.287.770:FF:000001">
    <property type="entry name" value="Acid-sensing ion channel subunit 1"/>
    <property type="match status" value="1"/>
</dbReference>
<evidence type="ECO:0000313" key="39">
    <source>
        <dbReference type="Proteomes" id="UP000002279"/>
    </source>
</evidence>
<comment type="function">
    <text evidence="26">Forms bile acid-gated sodium channels and may play a role in bile acid-dependent absorption and secretion by epithelial cells of the bile ducts. Displays high selectivity for sodium ions but can also permit the permeation of other cations. The gating could be indirect and the consequence of alterations of the membrane environment of the channel by bile acids. As a sodium channel of type II unipolar brush cells of the vestibulocerebellum, controlling the electrical activity of these cells, could play a role in motor coordination and balance.</text>
</comment>
<evidence type="ECO:0000256" key="18">
    <source>
        <dbReference type="ARBA" id="ARBA00023201"/>
    </source>
</evidence>
<evidence type="ECO:0000259" key="37">
    <source>
        <dbReference type="SMART" id="SM00645"/>
    </source>
</evidence>
<keyword evidence="13 34" id="KW-0406">Ion transport</keyword>
<evidence type="ECO:0000256" key="30">
    <source>
        <dbReference type="ARBA" id="ARBA00066464"/>
    </source>
</evidence>
<dbReference type="Gene3D" id="1.10.287.770">
    <property type="entry name" value="YojJ-like"/>
    <property type="match status" value="1"/>
</dbReference>
<keyword evidence="16" id="KW-1015">Disulfide bond</keyword>
<dbReference type="GO" id="GO:0008234">
    <property type="term" value="F:cysteine-type peptidase activity"/>
    <property type="evidence" value="ECO:0007669"/>
    <property type="project" value="UniProtKB-KW"/>
</dbReference>
<keyword evidence="14 35" id="KW-0472">Membrane</keyword>
<evidence type="ECO:0000256" key="26">
    <source>
        <dbReference type="ARBA" id="ARBA00053260"/>
    </source>
</evidence>
<comment type="subcellular location">
    <subcellularLocation>
        <location evidence="2">Apical cell membrane</location>
        <topology evidence="2">Multi-pass membrane protein</topology>
    </subcellularLocation>
    <subcellularLocation>
        <location evidence="1">Lysosome</location>
    </subcellularLocation>
</comment>
<dbReference type="Pfam" id="PF00112">
    <property type="entry name" value="Peptidase_C1"/>
    <property type="match status" value="1"/>
</dbReference>
<keyword evidence="18 34" id="KW-0739">Sodium transport</keyword>
<keyword evidence="19" id="KW-0458">Lysosome</keyword>
<keyword evidence="11 35" id="KW-1133">Transmembrane helix</keyword>
<dbReference type="Proteomes" id="UP000002279">
    <property type="component" value="Chromosome 12"/>
</dbReference>
<dbReference type="GO" id="GO:0160228">
    <property type="term" value="F:bile acid-gated sodium channel activity"/>
    <property type="evidence" value="ECO:0007669"/>
    <property type="project" value="UniProtKB-ARBA"/>
</dbReference>
<evidence type="ECO:0000256" key="16">
    <source>
        <dbReference type="ARBA" id="ARBA00023157"/>
    </source>
</evidence>
<evidence type="ECO:0000256" key="9">
    <source>
        <dbReference type="ARBA" id="ARBA00022801"/>
    </source>
</evidence>
<dbReference type="GO" id="GO:0035725">
    <property type="term" value="P:sodium ion transmembrane transport"/>
    <property type="evidence" value="ECO:0000318"/>
    <property type="project" value="GO_Central"/>
</dbReference>
<dbReference type="GeneTree" id="ENSGT00940000160549"/>
<dbReference type="FunCoup" id="F7FSU6">
    <property type="interactions" value="19"/>
</dbReference>
<keyword evidence="12" id="KW-0915">Sodium</keyword>
<dbReference type="SMART" id="SM00645">
    <property type="entry name" value="Pept_C1"/>
    <property type="match status" value="1"/>
</dbReference>
<dbReference type="AlphaFoldDB" id="F7FSU6"/>
<keyword evidence="7 34" id="KW-0812">Transmembrane</keyword>
<dbReference type="Gene3D" id="2.60.470.10">
    <property type="entry name" value="Acid-sensing ion channels like domains"/>
    <property type="match status" value="1"/>
</dbReference>
<dbReference type="FunFam" id="3.90.70.10:FF:000079">
    <property type="entry name" value="Cathepsin O"/>
    <property type="match status" value="1"/>
</dbReference>
<dbReference type="PANTHER" id="PTHR11690">
    <property type="entry name" value="AMILORIDE-SENSITIVE SODIUM CHANNEL-RELATED"/>
    <property type="match status" value="1"/>
</dbReference>
<evidence type="ECO:0000256" key="34">
    <source>
        <dbReference type="RuleBase" id="RU000679"/>
    </source>
</evidence>
<dbReference type="PROSITE" id="PS00639">
    <property type="entry name" value="THIOL_PROTEASE_HIS"/>
    <property type="match status" value="1"/>
</dbReference>
<dbReference type="HOGENOM" id="CLU_020415_4_0_1"/>
<evidence type="ECO:0000256" key="2">
    <source>
        <dbReference type="ARBA" id="ARBA00004424"/>
    </source>
</evidence>
<comment type="subunit">
    <text evidence="29">Forms homotrimeric channels.</text>
</comment>
<keyword evidence="20 34" id="KW-0407">Ion channel</keyword>
<evidence type="ECO:0000256" key="25">
    <source>
        <dbReference type="ARBA" id="ARBA00051025"/>
    </source>
</evidence>
<evidence type="ECO:0000256" key="14">
    <source>
        <dbReference type="ARBA" id="ARBA00023136"/>
    </source>
</evidence>
<dbReference type="GO" id="GO:0005764">
    <property type="term" value="C:lysosome"/>
    <property type="evidence" value="ECO:0007669"/>
    <property type="project" value="UniProtKB-SubCell"/>
</dbReference>
<reference evidence="38" key="3">
    <citation type="submission" date="2025-09" db="UniProtKB">
        <authorList>
            <consortium name="Ensembl"/>
        </authorList>
    </citation>
    <scope>IDENTIFICATION</scope>
    <source>
        <strain evidence="38">Glennie</strain>
    </source>
</reference>
<accession>F7FSU6</accession>
<evidence type="ECO:0000313" key="38">
    <source>
        <dbReference type="Ensembl" id="ENSOANP00000024685.3"/>
    </source>
</evidence>
<comment type="similarity">
    <text evidence="28">Belongs to the amiloride-sensitive sodium channel (TC 1.A.6) family. ASIC5 subfamily.</text>
</comment>
<reference evidence="38 39" key="1">
    <citation type="journal article" date="2008" name="Nature">
        <title>Genome analysis of the platypus reveals unique signatures of evolution.</title>
        <authorList>
            <person name="Warren W.C."/>
            <person name="Hillier L.W."/>
            <person name="Marshall Graves J.A."/>
            <person name="Birney E."/>
            <person name="Ponting C.P."/>
            <person name="Grutzner F."/>
            <person name="Belov K."/>
            <person name="Miller W."/>
            <person name="Clarke L."/>
            <person name="Chinwalla A.T."/>
            <person name="Yang S.P."/>
            <person name="Heger A."/>
            <person name="Locke D.P."/>
            <person name="Miethke P."/>
            <person name="Waters P.D."/>
            <person name="Veyrunes F."/>
            <person name="Fulton L."/>
            <person name="Fulton B."/>
            <person name="Graves T."/>
            <person name="Wallis J."/>
            <person name="Puente X.S."/>
            <person name="Lopez-Otin C."/>
            <person name="Ordonez G.R."/>
            <person name="Eichler E.E."/>
            <person name="Chen L."/>
            <person name="Cheng Z."/>
            <person name="Deakin J.E."/>
            <person name="Alsop A."/>
            <person name="Thompson K."/>
            <person name="Kirby P."/>
            <person name="Papenfuss A.T."/>
            <person name="Wakefield M.J."/>
            <person name="Olender T."/>
            <person name="Lancet D."/>
            <person name="Huttley G.A."/>
            <person name="Smit A.F."/>
            <person name="Pask A."/>
            <person name="Temple-Smith P."/>
            <person name="Batzer M.A."/>
            <person name="Walker J.A."/>
            <person name="Konkel M.K."/>
            <person name="Harris R.S."/>
            <person name="Whittington C.M."/>
            <person name="Wong E.S."/>
            <person name="Gemmell N.J."/>
            <person name="Buschiazzo E."/>
            <person name="Vargas Jentzsch I.M."/>
            <person name="Merkel A."/>
            <person name="Schmitz J."/>
            <person name="Zemann A."/>
            <person name="Churakov G."/>
            <person name="Kriegs J.O."/>
            <person name="Brosius J."/>
            <person name="Murchison E.P."/>
            <person name="Sachidanandam R."/>
            <person name="Smith C."/>
            <person name="Hannon G.J."/>
            <person name="Tsend-Ayush E."/>
            <person name="McMillan D."/>
            <person name="Attenborough R."/>
            <person name="Rens W."/>
            <person name="Ferguson-Smith M."/>
            <person name="Lefevre C.M."/>
            <person name="Sharp J.A."/>
            <person name="Nicholas K.R."/>
            <person name="Ray D.A."/>
            <person name="Kube M."/>
            <person name="Reinhardt R."/>
            <person name="Pringle T.H."/>
            <person name="Taylor J."/>
            <person name="Jones R.C."/>
            <person name="Nixon B."/>
            <person name="Dacheux J.L."/>
            <person name="Niwa H."/>
            <person name="Sekita Y."/>
            <person name="Huang X."/>
            <person name="Stark A."/>
            <person name="Kheradpour P."/>
            <person name="Kellis M."/>
            <person name="Flicek P."/>
            <person name="Chen Y."/>
            <person name="Webber C."/>
            <person name="Hardison R."/>
            <person name="Nelson J."/>
            <person name="Hallsworth-Pepin K."/>
            <person name="Delehaunty K."/>
            <person name="Markovic C."/>
            <person name="Minx P."/>
            <person name="Feng Y."/>
            <person name="Kremitzki C."/>
            <person name="Mitreva M."/>
            <person name="Glasscock J."/>
            <person name="Wylie T."/>
            <person name="Wohldmann P."/>
            <person name="Thiru P."/>
            <person name="Nhan M.N."/>
            <person name="Pohl C.S."/>
            <person name="Smith S.M."/>
            <person name="Hou S."/>
            <person name="Nefedov M."/>
            <person name="de Jong P.J."/>
            <person name="Renfree M.B."/>
            <person name="Mardis E.R."/>
            <person name="Wilson R.K."/>
        </authorList>
    </citation>
    <scope>NUCLEOTIDE SEQUENCE [LARGE SCALE GENOMIC DNA]</scope>
    <source>
        <strain evidence="38 39">Glennie</strain>
    </source>
</reference>
<dbReference type="InterPro" id="IPR039417">
    <property type="entry name" value="Peptidase_C1A_papain-like"/>
</dbReference>
<name>F7FSU6_ORNAN</name>
<keyword evidence="17" id="KW-0325">Glycoprotein</keyword>
<keyword evidence="6" id="KW-0645">Protease</keyword>
<proteinExistence type="inferred from homology"/>
<evidence type="ECO:0000256" key="22">
    <source>
        <dbReference type="ARBA" id="ARBA00034430"/>
    </source>
</evidence>
<comment type="catalytic activity">
    <reaction evidence="21">
        <text>H(+)(in) = H(+)(out)</text>
        <dbReference type="Rhea" id="RHEA:34979"/>
        <dbReference type="ChEBI" id="CHEBI:15378"/>
    </reaction>
</comment>
<sequence length="858" mass="96394">MAARPALRWLRPLWPLLCCLPLPPGGATARCDPRCAPAPAPAPTRHQAAAFRVLPAGRPPSGPLALSLSVRLSVRLSAPSAPPIPPLEGRPPGAPIRPGGKESLKRHIRLNSLSLHDNTTAYYGTNQFSYLFPEEFKAIYLRSKTSKLPRYSESEEMSIKPMPLPVRFDWRDKHVVTQVRNQEACGGCWAFSIVGEIESAYAIRGKPLEELSVQQVIDCSYNNFGCSGGSTINALNWLNKTQVKLVRDAEYSFKAQTGICHYFSGSHYGISIRGYSAYDFSGQEDEMVKVLLSFGPLAVIVDAVSWQDYLGGIIQHHCSSGEANHAVLITGYDKSGSVPYWIVRNSWGSSWGVNGYAHVKMGANICGFLKKMQLYLSKKPLPSPTDRKKFDHDFVVSTSFHGIHNIVRTKSKVRRVIWLSVVLGSVIFVSWQIYRSIINYLNWPTTTSIEVQFVENIEFPAVTFCNLNRFQTPAVANLSIIFFIWNVVSKVLRLFEVDQNATFSKEIDNFLKGNQDFSIKEFIKSKGFYLNKSTLLECDFFGRPCSPEDFEHVFTEFGNCFTFNHDNNVTARRKVSVSGRGLSLLFDVNQAEFTDDPAFGFVDAGITFVIHSTKEPPQFDGLGLSTPVGMHGRVTIRQLKTIIQEYPWGECNPSMELQNYRTYSTYGCLQECKAWRIKEECGCLPFLLPGNGLECDLHKFHSCVSPVLDNIEFMGLCTMGTHNSSCPVPCEEIDYPASISYSTFPSQNALKYLSKKLNKTQEYIRQNLVHIEIKYNDLNYKMTQQQKAMSLSELLADIGGQLGLFCGASMITVIEILEYLLTNFYWICILFLMKIPDMAQRPRPAQNQLGNKKGIQEC</sequence>
<dbReference type="PANTHER" id="PTHR11690:SF286">
    <property type="entry name" value="ACID-SENSING ION CHANNEL 5"/>
    <property type="match status" value="1"/>
</dbReference>
<evidence type="ECO:0000256" key="8">
    <source>
        <dbReference type="ARBA" id="ARBA00022729"/>
    </source>
</evidence>
<keyword evidence="9" id="KW-0378">Hydrolase</keyword>
<keyword evidence="10" id="KW-0788">Thiol protease</keyword>
<evidence type="ECO:0000256" key="12">
    <source>
        <dbReference type="ARBA" id="ARBA00023053"/>
    </source>
</evidence>
<comment type="catalytic activity">
    <reaction evidence="24">
        <text>Li(+)(in) = Li(+)(out)</text>
        <dbReference type="Rhea" id="RHEA:78551"/>
        <dbReference type="ChEBI" id="CHEBI:49713"/>
    </reaction>
</comment>
<evidence type="ECO:0000256" key="29">
    <source>
        <dbReference type="ARBA" id="ARBA00064057"/>
    </source>
</evidence>
<evidence type="ECO:0000256" key="11">
    <source>
        <dbReference type="ARBA" id="ARBA00022989"/>
    </source>
</evidence>
<dbReference type="eggNOG" id="KOG1542">
    <property type="taxonomic scope" value="Eukaryota"/>
</dbReference>
<evidence type="ECO:0000256" key="33">
    <source>
        <dbReference type="ARBA" id="ARBA00077810"/>
    </source>
</evidence>